<dbReference type="InterPro" id="IPR016119">
    <property type="entry name" value="Br/Cl_peroxidase_C"/>
</dbReference>
<evidence type="ECO:0000256" key="2">
    <source>
        <dbReference type="SAM" id="SignalP"/>
    </source>
</evidence>
<dbReference type="RefSeq" id="WP_063362279.1">
    <property type="nucleotide sequence ID" value="NZ_AUXZ01000079.1"/>
</dbReference>
<dbReference type="Pfam" id="PF22778">
    <property type="entry name" value="VCPO_2nd"/>
    <property type="match status" value="1"/>
</dbReference>
<dbReference type="InterPro" id="IPR052559">
    <property type="entry name" value="V-haloperoxidase"/>
</dbReference>
<dbReference type="InterPro" id="IPR036938">
    <property type="entry name" value="PAP2/HPO_sf"/>
</dbReference>
<dbReference type="PANTHER" id="PTHR34599">
    <property type="entry name" value="PEROXIDASE-RELATED"/>
    <property type="match status" value="1"/>
</dbReference>
<feature type="compositionally biased region" description="Basic and acidic residues" evidence="1">
    <location>
        <begin position="511"/>
        <end position="522"/>
    </location>
</feature>
<feature type="region of interest" description="Disordered" evidence="1">
    <location>
        <begin position="502"/>
        <end position="522"/>
    </location>
</feature>
<name>A0A161Y1H7_9GAMM</name>
<accession>A0A161Y1H7</accession>
<keyword evidence="2" id="KW-0732">Signal</keyword>
<dbReference type="InterPro" id="IPR055161">
    <property type="entry name" value="NapH1-like_2nd"/>
</dbReference>
<dbReference type="OrthoDB" id="9771961at2"/>
<evidence type="ECO:0000259" key="3">
    <source>
        <dbReference type="Pfam" id="PF21167"/>
    </source>
</evidence>
<feature type="chain" id="PRO_5007830390" description="Phosphatidic acid phosphatase type 2/haloperoxidase domain-containing protein" evidence="2">
    <location>
        <begin position="39"/>
        <end position="522"/>
    </location>
</feature>
<dbReference type="Proteomes" id="UP000076503">
    <property type="component" value="Unassembled WGS sequence"/>
</dbReference>
<feature type="signal peptide" evidence="2">
    <location>
        <begin position="1"/>
        <end position="38"/>
    </location>
</feature>
<sequence length="522" mass="58761">MNKYLSKISLLHQIRKLMKLRNISVFLLSLICVTHVQANHLDEFDFDKDNGALDVVGWGSLDELKEHVSANYGDASLLFRFGVLITNAWYDASAPYHPTAVGVYSHLGRRPAEEATNRNINTAVIYASYRVLNSFMPTYKASWRKMLLDIGLDPDNNSTDLNTPIGIGNAAGFAVVAGRQFDGMNQEGDTNKQYNPMPYADYTQYKPLNTAYKLKSPSHWQPDMQRKGLGLYKIQQFVTPQFALAEPYSYDDPNDFEVPPPYNSNFKNKRAYRKQAKEVLAASANLTDEQKIKAELFDDKFRSLSYSLSSNIGPRNLSLLEFIQIGFMTNLAAFDAGIFVWQEKYRFDAVRPFSAIRKLYKDESVQAWGGPGKGTVSMQGEEWHSYLEEADHPEYPSATACFCNAHAQSLRKHFGDDNMVYYLPIPAGSSRVEPGVTPKNDIVISYNNWTDFAKECGQSRVWGGVHFQAAVDQSAEVCPVFGDLAYEYVSSLVDGSAKLRAPSQGRPLSELPERFSFENDDD</sequence>
<dbReference type="SUPFAM" id="SSF48317">
    <property type="entry name" value="Acid phosphatase/Vanadium-dependent haloperoxidase"/>
    <property type="match status" value="1"/>
</dbReference>
<dbReference type="InterPro" id="IPR049283">
    <property type="entry name" value="DUF6851"/>
</dbReference>
<dbReference type="CDD" id="cd03398">
    <property type="entry name" value="PAP2_haloperoxidase"/>
    <property type="match status" value="1"/>
</dbReference>
<proteinExistence type="predicted"/>
<dbReference type="PATRIC" id="fig|1365251.3.peg.2872"/>
<dbReference type="Pfam" id="PF21167">
    <property type="entry name" value="DUF6851"/>
    <property type="match status" value="1"/>
</dbReference>
<comment type="caution">
    <text evidence="5">The sequence shown here is derived from an EMBL/GenBank/DDBJ whole genome shotgun (WGS) entry which is preliminary data.</text>
</comment>
<evidence type="ECO:0008006" key="7">
    <source>
        <dbReference type="Google" id="ProtNLM"/>
    </source>
</evidence>
<protein>
    <recommendedName>
        <fullName evidence="7">Phosphatidic acid phosphatase type 2/haloperoxidase domain-containing protein</fullName>
    </recommendedName>
</protein>
<dbReference type="EMBL" id="AUXZ01000079">
    <property type="protein sequence ID" value="KZN49870.1"/>
    <property type="molecule type" value="Genomic_DNA"/>
</dbReference>
<feature type="domain" description="DUF6851" evidence="3">
    <location>
        <begin position="84"/>
        <end position="222"/>
    </location>
</feature>
<evidence type="ECO:0000259" key="4">
    <source>
        <dbReference type="Pfam" id="PF22778"/>
    </source>
</evidence>
<dbReference type="Gene3D" id="1.10.606.10">
    <property type="entry name" value="Vanadium-containing Chloroperoxidase, domain 2"/>
    <property type="match status" value="1"/>
</dbReference>
<evidence type="ECO:0000313" key="5">
    <source>
        <dbReference type="EMBL" id="KZN49870.1"/>
    </source>
</evidence>
<gene>
    <name evidence="5" type="ORF">N476_17855</name>
</gene>
<dbReference type="GO" id="GO:0004601">
    <property type="term" value="F:peroxidase activity"/>
    <property type="evidence" value="ECO:0007669"/>
    <property type="project" value="InterPro"/>
</dbReference>
<dbReference type="AlphaFoldDB" id="A0A161Y1H7"/>
<evidence type="ECO:0000256" key="1">
    <source>
        <dbReference type="SAM" id="MobiDB-lite"/>
    </source>
</evidence>
<organism evidence="5 6">
    <name type="scientific">Pseudoalteromonas luteoviolacea H33</name>
    <dbReference type="NCBI Taxonomy" id="1365251"/>
    <lineage>
        <taxon>Bacteria</taxon>
        <taxon>Pseudomonadati</taxon>
        <taxon>Pseudomonadota</taxon>
        <taxon>Gammaproteobacteria</taxon>
        <taxon>Alteromonadales</taxon>
        <taxon>Pseudoalteromonadaceae</taxon>
        <taxon>Pseudoalteromonas</taxon>
    </lineage>
</organism>
<feature type="domain" description="Vanadium-dependent haloperoxidase NapH1-like second helical-bundle" evidence="4">
    <location>
        <begin position="328"/>
        <end position="498"/>
    </location>
</feature>
<evidence type="ECO:0000313" key="6">
    <source>
        <dbReference type="Proteomes" id="UP000076503"/>
    </source>
</evidence>
<dbReference type="PANTHER" id="PTHR34599:SF2">
    <property type="entry name" value="TRAF-TYPE DOMAIN-CONTAINING PROTEIN"/>
    <property type="match status" value="1"/>
</dbReference>
<reference evidence="5 6" key="1">
    <citation type="submission" date="2013-07" db="EMBL/GenBank/DDBJ databases">
        <title>Comparative Genomic and Metabolomic Analysis of Twelve Strains of Pseudoalteromonas luteoviolacea.</title>
        <authorList>
            <person name="Vynne N.G."/>
            <person name="Mansson M."/>
            <person name="Gram L."/>
        </authorList>
    </citation>
    <scope>NUCLEOTIDE SEQUENCE [LARGE SCALE GENOMIC DNA]</scope>
    <source>
        <strain evidence="5 6">H33</strain>
    </source>
</reference>